<dbReference type="Pfam" id="PF10477">
    <property type="entry name" value="EIF4E-T"/>
    <property type="match status" value="1"/>
</dbReference>
<name>A0ABN7NL69_TIMPD</name>
<keyword evidence="5" id="KW-1185">Reference proteome</keyword>
<evidence type="ECO:0008006" key="6">
    <source>
        <dbReference type="Google" id="ProtNLM"/>
    </source>
</evidence>
<evidence type="ECO:0000256" key="2">
    <source>
        <dbReference type="ARBA" id="ARBA00022490"/>
    </source>
</evidence>
<organism evidence="4 5">
    <name type="scientific">Timema podura</name>
    <name type="common">Walking stick</name>
    <dbReference type="NCBI Taxonomy" id="61482"/>
    <lineage>
        <taxon>Eukaryota</taxon>
        <taxon>Metazoa</taxon>
        <taxon>Ecdysozoa</taxon>
        <taxon>Arthropoda</taxon>
        <taxon>Hexapoda</taxon>
        <taxon>Insecta</taxon>
        <taxon>Pterygota</taxon>
        <taxon>Neoptera</taxon>
        <taxon>Polyneoptera</taxon>
        <taxon>Phasmatodea</taxon>
        <taxon>Timematodea</taxon>
        <taxon>Timematoidea</taxon>
        <taxon>Timematidae</taxon>
        <taxon>Timema</taxon>
    </lineage>
</organism>
<dbReference type="InterPro" id="IPR018862">
    <property type="entry name" value="eIF4E-T"/>
</dbReference>
<evidence type="ECO:0000256" key="1">
    <source>
        <dbReference type="ARBA" id="ARBA00004496"/>
    </source>
</evidence>
<dbReference type="PANTHER" id="PTHR12269">
    <property type="entry name" value="EUKARYOTIC TRANSLATION INITIATION FACTOR 4E TRANSPORTER"/>
    <property type="match status" value="1"/>
</dbReference>
<dbReference type="PANTHER" id="PTHR12269:SF1">
    <property type="entry name" value="EUKARYOTIC TRANSLATION INITIATION FACTOR 4E TRANSPORTER"/>
    <property type="match status" value="1"/>
</dbReference>
<keyword evidence="2" id="KW-0963">Cytoplasm</keyword>
<proteinExistence type="predicted"/>
<protein>
    <recommendedName>
        <fullName evidence="6">MiT/TFE transcription factors N-terminal domain-containing protein</fullName>
    </recommendedName>
</protein>
<reference evidence="4" key="1">
    <citation type="submission" date="2021-03" db="EMBL/GenBank/DDBJ databases">
        <authorList>
            <person name="Tran Van P."/>
        </authorList>
    </citation>
    <scope>NUCLEOTIDE SEQUENCE</scope>
</reference>
<comment type="caution">
    <text evidence="4">The sequence shown here is derived from an EMBL/GenBank/DDBJ whole genome shotgun (WGS) entry which is preliminary data.</text>
</comment>
<comment type="subcellular location">
    <subcellularLocation>
        <location evidence="1">Cytoplasm</location>
    </subcellularLocation>
</comment>
<gene>
    <name evidence="4" type="ORF">TPAB3V08_LOCUS3477</name>
</gene>
<evidence type="ECO:0000256" key="3">
    <source>
        <dbReference type="SAM" id="MobiDB-lite"/>
    </source>
</evidence>
<feature type="region of interest" description="Disordered" evidence="3">
    <location>
        <begin position="48"/>
        <end position="85"/>
    </location>
</feature>
<evidence type="ECO:0000313" key="4">
    <source>
        <dbReference type="EMBL" id="CAG2056485.1"/>
    </source>
</evidence>
<dbReference type="Proteomes" id="UP001153148">
    <property type="component" value="Unassembled WGS sequence"/>
</dbReference>
<accession>A0ABN7NL69</accession>
<feature type="compositionally biased region" description="Polar residues" evidence="3">
    <location>
        <begin position="48"/>
        <end position="74"/>
    </location>
</feature>
<sequence>MAYLKSLPHRVPSPRELIVHTQNIMQSALIKKKLEEQRENYRKRQEMQQSLSPNLTTGGLVGVSNNVSKGTETSPAKHLSPTPLTFTPTSVLRKMTAEKEADSLFPNKITVRLCSEEVYPHLRGGRVENQFGIAPLSTPNRDLNLDLLSHQQCSLLQK</sequence>
<evidence type="ECO:0000313" key="5">
    <source>
        <dbReference type="Proteomes" id="UP001153148"/>
    </source>
</evidence>
<dbReference type="EMBL" id="CAJPIN010003919">
    <property type="protein sequence ID" value="CAG2056485.1"/>
    <property type="molecule type" value="Genomic_DNA"/>
</dbReference>